<keyword evidence="2" id="KW-1185">Reference proteome</keyword>
<comment type="caution">
    <text evidence="1">The sequence shown here is derived from an EMBL/GenBank/DDBJ whole genome shotgun (WGS) entry which is preliminary data.</text>
</comment>
<evidence type="ECO:0000313" key="1">
    <source>
        <dbReference type="EMBL" id="PPR05626.1"/>
    </source>
</evidence>
<sequence>QPVHGIFNQEVRIEDYISAYQTTGRPPAPCPPEPTDVNARKALNLPPLFVPHQMTASGPQPVTLPSDSSSAFNFSSGASTGSALALPTPTKPKITNPAEIPAAQEFTPKVIPGASSSGGNETFQSMSGMDEYLFFSLEELRCYAYARGQKMAPPGIKMDPFVVLAKETTAGTTVPGSNETLECISANPLYDKHSPEELRIAFLLSRREMTSAELIPGLSSVLPPITPSTTTTANAAGTTPLGLIPPATPLHLGGAATTTPLQLGSPVTPLHVGSGAGGLGGAFGATPTATPPVHGASLFGVASTTPAGPAPPKFSFNFR</sequence>
<dbReference type="Proteomes" id="UP000284842">
    <property type="component" value="Unassembled WGS sequence"/>
</dbReference>
<dbReference type="Gene3D" id="1.10.10.2360">
    <property type="match status" value="1"/>
</dbReference>
<accession>A0A409YRJ6</accession>
<name>A0A409YRJ6_9AGAR</name>
<dbReference type="AlphaFoldDB" id="A0A409YRJ6"/>
<feature type="non-terminal residue" evidence="1">
    <location>
        <position position="1"/>
    </location>
</feature>
<gene>
    <name evidence="1" type="ORF">CVT24_002812</name>
</gene>
<evidence type="ECO:0000313" key="2">
    <source>
        <dbReference type="Proteomes" id="UP000284842"/>
    </source>
</evidence>
<proteinExistence type="predicted"/>
<dbReference type="OrthoDB" id="2995576at2759"/>
<dbReference type="EMBL" id="NHTK01000782">
    <property type="protein sequence ID" value="PPR05626.1"/>
    <property type="molecule type" value="Genomic_DNA"/>
</dbReference>
<protein>
    <submittedName>
        <fullName evidence="1">Uncharacterized protein</fullName>
    </submittedName>
</protein>
<dbReference type="InParanoid" id="A0A409YRJ6"/>
<organism evidence="1 2">
    <name type="scientific">Panaeolus cyanescens</name>
    <dbReference type="NCBI Taxonomy" id="181874"/>
    <lineage>
        <taxon>Eukaryota</taxon>
        <taxon>Fungi</taxon>
        <taxon>Dikarya</taxon>
        <taxon>Basidiomycota</taxon>
        <taxon>Agaricomycotina</taxon>
        <taxon>Agaricomycetes</taxon>
        <taxon>Agaricomycetidae</taxon>
        <taxon>Agaricales</taxon>
        <taxon>Agaricineae</taxon>
        <taxon>Galeropsidaceae</taxon>
        <taxon>Panaeolus</taxon>
    </lineage>
</organism>
<reference evidence="1 2" key="1">
    <citation type="journal article" date="2018" name="Evol. Lett.">
        <title>Horizontal gene cluster transfer increased hallucinogenic mushroom diversity.</title>
        <authorList>
            <person name="Reynolds H.T."/>
            <person name="Vijayakumar V."/>
            <person name="Gluck-Thaler E."/>
            <person name="Korotkin H.B."/>
            <person name="Matheny P.B."/>
            <person name="Slot J.C."/>
        </authorList>
    </citation>
    <scope>NUCLEOTIDE SEQUENCE [LARGE SCALE GENOMIC DNA]</scope>
    <source>
        <strain evidence="1 2">2629</strain>
    </source>
</reference>